<keyword evidence="8 10" id="KW-0472">Membrane</keyword>
<dbReference type="RefSeq" id="WP_191158458.1">
    <property type="nucleotide sequence ID" value="NZ_JACXAI010000013.1"/>
</dbReference>
<dbReference type="InterPro" id="IPR016169">
    <property type="entry name" value="FAD-bd_PCMH_sub2"/>
</dbReference>
<dbReference type="Pfam" id="PF00571">
    <property type="entry name" value="CBS"/>
    <property type="match status" value="2"/>
</dbReference>
<comment type="similarity">
    <text evidence="2">Belongs to the UPF0053 family.</text>
</comment>
<dbReference type="FunFam" id="3.10.580.10:FF:000002">
    <property type="entry name" value="Magnesium/cobalt efflux protein CorC"/>
    <property type="match status" value="1"/>
</dbReference>
<feature type="transmembrane region" description="Helical" evidence="11">
    <location>
        <begin position="58"/>
        <end position="77"/>
    </location>
</feature>
<evidence type="ECO:0000259" key="13">
    <source>
        <dbReference type="PROSITE" id="PS51846"/>
    </source>
</evidence>
<dbReference type="SUPFAM" id="SSF56176">
    <property type="entry name" value="FAD-binding/transporter-associated domain-like"/>
    <property type="match status" value="1"/>
</dbReference>
<dbReference type="InterPro" id="IPR000644">
    <property type="entry name" value="CBS_dom"/>
</dbReference>
<evidence type="ECO:0000256" key="2">
    <source>
        <dbReference type="ARBA" id="ARBA00006337"/>
    </source>
</evidence>
<evidence type="ECO:0000256" key="9">
    <source>
        <dbReference type="PROSITE-ProRule" id="PRU00703"/>
    </source>
</evidence>
<dbReference type="SMART" id="SM01091">
    <property type="entry name" value="CorC_HlyC"/>
    <property type="match status" value="1"/>
</dbReference>
<dbReference type="CDD" id="cd04590">
    <property type="entry name" value="CBS_pair_CorC_HlyC_assoc"/>
    <property type="match status" value="1"/>
</dbReference>
<protein>
    <submittedName>
        <fullName evidence="14">HlyC/CorC family transporter</fullName>
    </submittedName>
</protein>
<evidence type="ECO:0000313" key="15">
    <source>
        <dbReference type="Proteomes" id="UP000626844"/>
    </source>
</evidence>
<proteinExistence type="inferred from homology"/>
<dbReference type="Gene3D" id="3.10.580.10">
    <property type="entry name" value="CBS-domain"/>
    <property type="match status" value="1"/>
</dbReference>
<dbReference type="PROSITE" id="PS51846">
    <property type="entry name" value="CNNM"/>
    <property type="match status" value="1"/>
</dbReference>
<sequence>MDIVNLIVILVLIAFTAFFVAAEFAIVKVRSSRMDQLIIEGSKRALIVKKVISNLDEYLSACQLGITITALGLGWLGEPAVEQWIYPLLGVFNMPSSLSHLLSFILAFSIVTFLHVVVGELAPKTFAIYKAEEISLWVSRPLRWFYYVMFPFIWLLNGSSRVLTGLFGLKPSSEQDLAHSEEELRIILSDSLKSGEINSAEYRYVNKIFEFDNRIAKEIMIPRTEMIALTTETKFDKFIEIVLKEQFTRYPIVDGDKDHIVGMINIKEVFTDLVKVKKEARGKIDLNSYIRPVIEVIDSIPIYDLLKKMQKERIHLAILMDEYGGTSGLVTTEDILEEIVGEIRDEFDQDEIPSIQKKGDNHYILDGKVLIEEVNELLGINIDEDDLDTIGGWIMKNNFEIRTGQVINAERYEFKVLQTDGKLVKRIEVKINQPLPVITMHEQIRPSQKEILIQSKISDL</sequence>
<dbReference type="Pfam" id="PF03471">
    <property type="entry name" value="CorC_HlyC"/>
    <property type="match status" value="1"/>
</dbReference>
<keyword evidence="5" id="KW-0677">Repeat</keyword>
<dbReference type="InterPro" id="IPR044751">
    <property type="entry name" value="Ion_transp-like_CBS"/>
</dbReference>
<dbReference type="PANTHER" id="PTHR43099">
    <property type="entry name" value="UPF0053 PROTEIN YRKA"/>
    <property type="match status" value="1"/>
</dbReference>
<dbReference type="GO" id="GO:0005886">
    <property type="term" value="C:plasma membrane"/>
    <property type="evidence" value="ECO:0007669"/>
    <property type="project" value="UniProtKB-SubCell"/>
</dbReference>
<evidence type="ECO:0000313" key="14">
    <source>
        <dbReference type="EMBL" id="MBD1380859.1"/>
    </source>
</evidence>
<evidence type="ECO:0000259" key="12">
    <source>
        <dbReference type="PROSITE" id="PS51371"/>
    </source>
</evidence>
<evidence type="ECO:0000256" key="3">
    <source>
        <dbReference type="ARBA" id="ARBA00022475"/>
    </source>
</evidence>
<evidence type="ECO:0000256" key="11">
    <source>
        <dbReference type="SAM" id="Phobius"/>
    </source>
</evidence>
<evidence type="ECO:0000256" key="5">
    <source>
        <dbReference type="ARBA" id="ARBA00022737"/>
    </source>
</evidence>
<feature type="transmembrane region" description="Helical" evidence="11">
    <location>
        <begin position="97"/>
        <end position="123"/>
    </location>
</feature>
<keyword evidence="7 9" id="KW-0129">CBS domain</keyword>
<keyword evidence="6 10" id="KW-1133">Transmembrane helix</keyword>
<feature type="transmembrane region" description="Helical" evidence="11">
    <location>
        <begin position="6"/>
        <end position="27"/>
    </location>
</feature>
<dbReference type="InterPro" id="IPR005170">
    <property type="entry name" value="Transptr-assoc_dom"/>
</dbReference>
<dbReference type="InterPro" id="IPR002550">
    <property type="entry name" value="CNNM"/>
</dbReference>
<dbReference type="InterPro" id="IPR046342">
    <property type="entry name" value="CBS_dom_sf"/>
</dbReference>
<reference evidence="14" key="1">
    <citation type="submission" date="2020-09" db="EMBL/GenBank/DDBJ databases">
        <title>A novel bacterium of genus Bacillus, isolated from South China Sea.</title>
        <authorList>
            <person name="Huang H."/>
            <person name="Mo K."/>
            <person name="Hu Y."/>
        </authorList>
    </citation>
    <scope>NUCLEOTIDE SEQUENCE</scope>
    <source>
        <strain evidence="14">IB182487</strain>
    </source>
</reference>
<dbReference type="Proteomes" id="UP000626844">
    <property type="component" value="Unassembled WGS sequence"/>
</dbReference>
<dbReference type="SUPFAM" id="SSF54631">
    <property type="entry name" value="CBS-domain pair"/>
    <property type="match status" value="1"/>
</dbReference>
<feature type="domain" description="CBS" evidence="12">
    <location>
        <begin position="220"/>
        <end position="279"/>
    </location>
</feature>
<keyword evidence="15" id="KW-1185">Reference proteome</keyword>
<dbReference type="Pfam" id="PF01595">
    <property type="entry name" value="CNNM"/>
    <property type="match status" value="1"/>
</dbReference>
<evidence type="ECO:0000256" key="1">
    <source>
        <dbReference type="ARBA" id="ARBA00004651"/>
    </source>
</evidence>
<dbReference type="PROSITE" id="PS51371">
    <property type="entry name" value="CBS"/>
    <property type="match status" value="2"/>
</dbReference>
<keyword evidence="4 10" id="KW-0812">Transmembrane</keyword>
<accession>A0A926NG03</accession>
<dbReference type="InterPro" id="IPR051676">
    <property type="entry name" value="UPF0053_domain"/>
</dbReference>
<evidence type="ECO:0000256" key="8">
    <source>
        <dbReference type="ARBA" id="ARBA00023136"/>
    </source>
</evidence>
<evidence type="ECO:0000256" key="6">
    <source>
        <dbReference type="ARBA" id="ARBA00022989"/>
    </source>
</evidence>
<feature type="domain" description="CBS" evidence="12">
    <location>
        <begin position="289"/>
        <end position="346"/>
    </location>
</feature>
<dbReference type="AlphaFoldDB" id="A0A926NG03"/>
<feature type="transmembrane region" description="Helical" evidence="11">
    <location>
        <begin position="144"/>
        <end position="169"/>
    </location>
</feature>
<organism evidence="14 15">
    <name type="scientific">Metabacillus arenae</name>
    <dbReference type="NCBI Taxonomy" id="2771434"/>
    <lineage>
        <taxon>Bacteria</taxon>
        <taxon>Bacillati</taxon>
        <taxon>Bacillota</taxon>
        <taxon>Bacilli</taxon>
        <taxon>Bacillales</taxon>
        <taxon>Bacillaceae</taxon>
        <taxon>Metabacillus</taxon>
    </lineage>
</organism>
<dbReference type="PANTHER" id="PTHR43099:SF2">
    <property type="entry name" value="UPF0053 PROTEIN YRKA"/>
    <property type="match status" value="1"/>
</dbReference>
<keyword evidence="3" id="KW-1003">Cell membrane</keyword>
<comment type="subcellular location">
    <subcellularLocation>
        <location evidence="1">Cell membrane</location>
        <topology evidence="1">Multi-pass membrane protein</topology>
    </subcellularLocation>
</comment>
<gene>
    <name evidence="14" type="ORF">IC621_11510</name>
</gene>
<comment type="caution">
    <text evidence="14">The sequence shown here is derived from an EMBL/GenBank/DDBJ whole genome shotgun (WGS) entry which is preliminary data.</text>
</comment>
<evidence type="ECO:0000256" key="10">
    <source>
        <dbReference type="PROSITE-ProRule" id="PRU01193"/>
    </source>
</evidence>
<evidence type="ECO:0000256" key="7">
    <source>
        <dbReference type="ARBA" id="ARBA00023122"/>
    </source>
</evidence>
<evidence type="ECO:0000256" key="4">
    <source>
        <dbReference type="ARBA" id="ARBA00022692"/>
    </source>
</evidence>
<dbReference type="GO" id="GO:0050660">
    <property type="term" value="F:flavin adenine dinucleotide binding"/>
    <property type="evidence" value="ECO:0007669"/>
    <property type="project" value="InterPro"/>
</dbReference>
<feature type="domain" description="CNNM transmembrane" evidence="13">
    <location>
        <begin position="1"/>
        <end position="201"/>
    </location>
</feature>
<name>A0A926NG03_9BACI</name>
<dbReference type="Gene3D" id="3.30.465.10">
    <property type="match status" value="1"/>
</dbReference>
<dbReference type="InterPro" id="IPR036318">
    <property type="entry name" value="FAD-bd_PCMH-like_sf"/>
</dbReference>
<dbReference type="EMBL" id="JACXAI010000013">
    <property type="protein sequence ID" value="MBD1380859.1"/>
    <property type="molecule type" value="Genomic_DNA"/>
</dbReference>